<gene>
    <name evidence="3" type="ORF">EYC82_06185</name>
</gene>
<dbReference type="EMBL" id="SHNO01000001">
    <property type="protein sequence ID" value="MCX2976938.1"/>
    <property type="molecule type" value="Genomic_DNA"/>
</dbReference>
<evidence type="ECO:0000256" key="1">
    <source>
        <dbReference type="SAM" id="Phobius"/>
    </source>
</evidence>
<name>A0ABT3T3W7_9GAMM</name>
<evidence type="ECO:0000313" key="3">
    <source>
        <dbReference type="EMBL" id="MCX2976938.1"/>
    </source>
</evidence>
<keyword evidence="1" id="KW-1133">Transmembrane helix</keyword>
<keyword evidence="1" id="KW-0472">Membrane</keyword>
<evidence type="ECO:0000259" key="2">
    <source>
        <dbReference type="PROSITE" id="PS51677"/>
    </source>
</evidence>
<organism evidence="3 4">
    <name type="scientific">Candidatus Marimicrobium litorale</name>
    <dbReference type="NCBI Taxonomy" id="2518991"/>
    <lineage>
        <taxon>Bacteria</taxon>
        <taxon>Pseudomonadati</taxon>
        <taxon>Pseudomonadota</taxon>
        <taxon>Gammaproteobacteria</taxon>
        <taxon>Cellvibrionales</taxon>
        <taxon>Halieaceae</taxon>
        <taxon>Marimicrobium</taxon>
    </lineage>
</organism>
<evidence type="ECO:0000313" key="4">
    <source>
        <dbReference type="Proteomes" id="UP001143304"/>
    </source>
</evidence>
<keyword evidence="4" id="KW-1185">Reference proteome</keyword>
<feature type="transmembrane region" description="Helical" evidence="1">
    <location>
        <begin position="7"/>
        <end position="24"/>
    </location>
</feature>
<accession>A0ABT3T3W7</accession>
<dbReference type="InterPro" id="IPR050248">
    <property type="entry name" value="Polysacc_deacetylase_ArnD"/>
</dbReference>
<reference evidence="3" key="1">
    <citation type="submission" date="2019-02" db="EMBL/GenBank/DDBJ databases">
        <authorList>
            <person name="Li S.-H."/>
        </authorList>
    </citation>
    <scope>NUCLEOTIDE SEQUENCE</scope>
    <source>
        <strain evidence="3">IMCC11814</strain>
    </source>
</reference>
<dbReference type="PROSITE" id="PS51677">
    <property type="entry name" value="NODB"/>
    <property type="match status" value="1"/>
</dbReference>
<dbReference type="PANTHER" id="PTHR10587">
    <property type="entry name" value="GLYCOSYL TRANSFERASE-RELATED"/>
    <property type="match status" value="1"/>
</dbReference>
<keyword evidence="1" id="KW-0812">Transmembrane</keyword>
<dbReference type="Gene3D" id="3.20.20.370">
    <property type="entry name" value="Glycoside hydrolase/deacetylase"/>
    <property type="match status" value="1"/>
</dbReference>
<proteinExistence type="predicted"/>
<dbReference type="Pfam" id="PF01522">
    <property type="entry name" value="Polysacc_deac_1"/>
    <property type="match status" value="1"/>
</dbReference>
<sequence>MWRKGLILLTIVVIGLVAVIYWSYSGAIVRLPVDAKVVALTFDDGPNPPHTEALLKLLAEHDVKATFFLKGSHVEAFPDTARMVARADHEVANHSYSHKPMISLQRESMQEEIVRTGELIDTHLELDYSPRLFRPPYGIQGPGVKRAIDELGMISILMSDHGSDWEVTDPALIAEAVLKSVEPGAIILLHDGHGDVDDPYRQDSRAPTVEATGIIIQSLKSRGYDFVTVSELLAR</sequence>
<feature type="domain" description="NodB homology" evidence="2">
    <location>
        <begin position="36"/>
        <end position="227"/>
    </location>
</feature>
<dbReference type="InterPro" id="IPR011330">
    <property type="entry name" value="Glyco_hydro/deAcase_b/a-brl"/>
</dbReference>
<dbReference type="Proteomes" id="UP001143304">
    <property type="component" value="Unassembled WGS sequence"/>
</dbReference>
<dbReference type="SUPFAM" id="SSF88713">
    <property type="entry name" value="Glycoside hydrolase/deacetylase"/>
    <property type="match status" value="1"/>
</dbReference>
<protein>
    <submittedName>
        <fullName evidence="3">Polysaccharide deacetylase</fullName>
    </submittedName>
</protein>
<dbReference type="RefSeq" id="WP_279248680.1">
    <property type="nucleotide sequence ID" value="NZ_SHNO01000001.1"/>
</dbReference>
<comment type="caution">
    <text evidence="3">The sequence shown here is derived from an EMBL/GenBank/DDBJ whole genome shotgun (WGS) entry which is preliminary data.</text>
</comment>
<dbReference type="InterPro" id="IPR002509">
    <property type="entry name" value="NODB_dom"/>
</dbReference>